<organism evidence="1 2">
    <name type="scientific">Spirosoma endophyticum</name>
    <dbReference type="NCBI Taxonomy" id="662367"/>
    <lineage>
        <taxon>Bacteria</taxon>
        <taxon>Pseudomonadati</taxon>
        <taxon>Bacteroidota</taxon>
        <taxon>Cytophagia</taxon>
        <taxon>Cytophagales</taxon>
        <taxon>Cytophagaceae</taxon>
        <taxon>Spirosoma</taxon>
    </lineage>
</organism>
<name>A0A1I1QM60_9BACT</name>
<reference evidence="1 2" key="1">
    <citation type="submission" date="2016-10" db="EMBL/GenBank/DDBJ databases">
        <authorList>
            <person name="de Groot N.N."/>
        </authorList>
    </citation>
    <scope>NUCLEOTIDE SEQUENCE [LARGE SCALE GENOMIC DNA]</scope>
    <source>
        <strain evidence="1 2">DSM 26130</strain>
    </source>
</reference>
<dbReference type="STRING" id="662367.SAMN05216167_10422"/>
<dbReference type="EMBL" id="FOLQ01000004">
    <property type="protein sequence ID" value="SFD23231.1"/>
    <property type="molecule type" value="Genomic_DNA"/>
</dbReference>
<dbReference type="Proteomes" id="UP000198598">
    <property type="component" value="Unassembled WGS sequence"/>
</dbReference>
<evidence type="ECO:0000313" key="2">
    <source>
        <dbReference type="Proteomes" id="UP000198598"/>
    </source>
</evidence>
<evidence type="ECO:0000313" key="1">
    <source>
        <dbReference type="EMBL" id="SFD23231.1"/>
    </source>
</evidence>
<gene>
    <name evidence="1" type="ORF">SAMN05216167_10422</name>
</gene>
<sequence>MGCFYSLSVTKRGPMKTLTKEELIYSFRGDNTKRRDALYSSVKVLEALIQRSMVRIMIRRF</sequence>
<dbReference type="AlphaFoldDB" id="A0A1I1QM60"/>
<proteinExistence type="predicted"/>
<accession>A0A1I1QM60</accession>
<protein>
    <submittedName>
        <fullName evidence="1">Uncharacterized protein</fullName>
    </submittedName>
</protein>
<keyword evidence="2" id="KW-1185">Reference proteome</keyword>